<evidence type="ECO:0000313" key="4">
    <source>
        <dbReference type="Proteomes" id="UP000247792"/>
    </source>
</evidence>
<dbReference type="GO" id="GO:0045333">
    <property type="term" value="P:cellular respiration"/>
    <property type="evidence" value="ECO:0007669"/>
    <property type="project" value="InterPro"/>
</dbReference>
<dbReference type="CDD" id="cd07813">
    <property type="entry name" value="COQ10p_like"/>
    <property type="match status" value="1"/>
</dbReference>
<proteinExistence type="inferred from homology"/>
<evidence type="ECO:0000313" key="3">
    <source>
        <dbReference type="EMBL" id="PXX47286.1"/>
    </source>
</evidence>
<name>A0A318JFB1_9BURK</name>
<dbReference type="PANTHER" id="PTHR12901:SF10">
    <property type="entry name" value="COENZYME Q-BINDING PROTEIN COQ10, MITOCHONDRIAL"/>
    <property type="match status" value="1"/>
</dbReference>
<dbReference type="AlphaFoldDB" id="A0A318JFB1"/>
<reference evidence="3 4" key="1">
    <citation type="submission" date="2018-05" db="EMBL/GenBank/DDBJ databases">
        <title>Genomic Encyclopedia of Type Strains, Phase IV (KMG-IV): sequencing the most valuable type-strain genomes for metagenomic binning, comparative biology and taxonomic classification.</title>
        <authorList>
            <person name="Goeker M."/>
        </authorList>
    </citation>
    <scope>NUCLEOTIDE SEQUENCE [LARGE SCALE GENOMIC DNA]</scope>
    <source>
        <strain evidence="3 4">DSM 19792</strain>
    </source>
</reference>
<evidence type="ECO:0000256" key="1">
    <source>
        <dbReference type="ARBA" id="ARBA00008918"/>
    </source>
</evidence>
<dbReference type="EMBL" id="QJKB01000001">
    <property type="protein sequence ID" value="PXX47286.1"/>
    <property type="molecule type" value="Genomic_DNA"/>
</dbReference>
<dbReference type="GO" id="GO:0048039">
    <property type="term" value="F:ubiquinone binding"/>
    <property type="evidence" value="ECO:0007669"/>
    <property type="project" value="InterPro"/>
</dbReference>
<protein>
    <submittedName>
        <fullName evidence="3">Ribosome-associated toxin RatA of RatAB toxin-antitoxin module</fullName>
    </submittedName>
</protein>
<keyword evidence="4" id="KW-1185">Reference proteome</keyword>
<dbReference type="InterPro" id="IPR005031">
    <property type="entry name" value="COQ10_START"/>
</dbReference>
<dbReference type="SUPFAM" id="SSF55961">
    <property type="entry name" value="Bet v1-like"/>
    <property type="match status" value="1"/>
</dbReference>
<dbReference type="Pfam" id="PF03364">
    <property type="entry name" value="Polyketide_cyc"/>
    <property type="match status" value="1"/>
</dbReference>
<feature type="domain" description="Coenzyme Q-binding protein COQ10 START" evidence="2">
    <location>
        <begin position="33"/>
        <end position="157"/>
    </location>
</feature>
<comment type="similarity">
    <text evidence="1">Belongs to the ribosome association toxin RatA family.</text>
</comment>
<evidence type="ECO:0000259" key="2">
    <source>
        <dbReference type="Pfam" id="PF03364"/>
    </source>
</evidence>
<dbReference type="InterPro" id="IPR044996">
    <property type="entry name" value="COQ10-like"/>
</dbReference>
<dbReference type="Gene3D" id="3.30.530.20">
    <property type="match status" value="1"/>
</dbReference>
<sequence>MHFGTDCDSVKMRTCDSTKWFFLMAVVHKTVFVAYSTEQMFALVDQVENYPQFLPWCGGVKVAERIDDELVATISINYHGLKQHFTTRNKNQRPHSIAMNLVDGPFKQLSGGWKFTELRADACKIEFELNYEFSSKLLEHLIGPVFSKIANSFVDSFCARAEALYG</sequence>
<organism evidence="3 4">
    <name type="scientific">Undibacterium pigrum</name>
    <dbReference type="NCBI Taxonomy" id="401470"/>
    <lineage>
        <taxon>Bacteria</taxon>
        <taxon>Pseudomonadati</taxon>
        <taxon>Pseudomonadota</taxon>
        <taxon>Betaproteobacteria</taxon>
        <taxon>Burkholderiales</taxon>
        <taxon>Oxalobacteraceae</taxon>
        <taxon>Undibacterium</taxon>
    </lineage>
</organism>
<dbReference type="Proteomes" id="UP000247792">
    <property type="component" value="Unassembled WGS sequence"/>
</dbReference>
<accession>A0A318JFB1</accession>
<dbReference type="PANTHER" id="PTHR12901">
    <property type="entry name" value="SPERM PROTEIN HOMOLOG"/>
    <property type="match status" value="1"/>
</dbReference>
<comment type="caution">
    <text evidence="3">The sequence shown here is derived from an EMBL/GenBank/DDBJ whole genome shotgun (WGS) entry which is preliminary data.</text>
</comment>
<gene>
    <name evidence="3" type="ORF">DFR42_101863</name>
</gene>
<dbReference type="InterPro" id="IPR023393">
    <property type="entry name" value="START-like_dom_sf"/>
</dbReference>